<keyword evidence="2" id="KW-1185">Reference proteome</keyword>
<dbReference type="EMBL" id="BSXS01001115">
    <property type="protein sequence ID" value="GME75097.1"/>
    <property type="molecule type" value="Genomic_DNA"/>
</dbReference>
<dbReference type="Proteomes" id="UP001165064">
    <property type="component" value="Unassembled WGS sequence"/>
</dbReference>
<accession>A0ACB5SWA7</accession>
<organism evidence="1 2">
    <name type="scientific">Ambrosiozyma monospora</name>
    <name type="common">Yeast</name>
    <name type="synonym">Endomycopsis monosporus</name>
    <dbReference type="NCBI Taxonomy" id="43982"/>
    <lineage>
        <taxon>Eukaryota</taxon>
        <taxon>Fungi</taxon>
        <taxon>Dikarya</taxon>
        <taxon>Ascomycota</taxon>
        <taxon>Saccharomycotina</taxon>
        <taxon>Pichiomycetes</taxon>
        <taxon>Pichiales</taxon>
        <taxon>Pichiaceae</taxon>
        <taxon>Ambrosiozyma</taxon>
    </lineage>
</organism>
<reference evidence="1" key="1">
    <citation type="submission" date="2023-04" db="EMBL/GenBank/DDBJ databases">
        <title>Ambrosiozyma monospora NBRC 10751.</title>
        <authorList>
            <person name="Ichikawa N."/>
            <person name="Sato H."/>
            <person name="Tonouchi N."/>
        </authorList>
    </citation>
    <scope>NUCLEOTIDE SEQUENCE</scope>
    <source>
        <strain evidence="1">NBRC 10751</strain>
    </source>
</reference>
<evidence type="ECO:0000313" key="1">
    <source>
        <dbReference type="EMBL" id="GME75097.1"/>
    </source>
</evidence>
<gene>
    <name evidence="1" type="ORF">Amon02_000202400</name>
</gene>
<sequence length="500" mass="58544">MRHLAQQYESIEAHSSKKHPLINSVPNSEVKRSVDLDAIEYHDSKEFISTQSTTILSKSTITDQEKVLLQSSEPITDQEKQRASFWAVENISLLARSTEHWNCMYDVEQPKVAVELLYSRWAKCLGNEDVLNNIRLLLSEKIGPHNLDQFKCSSYYDFHNKRSVKLYALQFLSKELSNFMLKNLKYENCLDLPESSDGDSNLDHPSILVQIILKLDESKKPTILRDYLNSVSFSRYTDASKYAGAMLSVNGRIYSLNHATLSDKFKTASSIYRIHHISYLMINKEGKEKTKLALYRSMWKYKTIKWEEIFEEVKNLTPEQTELEIERYEGEETTPTPSPKFLDDHPIEQPYNGGSVVEEISTSQQFTSGENDYDNRKHQYEAETPNSNGHRKRHHLDEDRDPPRRRRGGWITDTPSERVRNLSKGSMCEFCSIRHSKRRHPIDTRREPFTPLKRFIENDQICEVFYRHGTDRLSNMLYDYLLHDETNEELRRTYLGKFES</sequence>
<evidence type="ECO:0000313" key="2">
    <source>
        <dbReference type="Proteomes" id="UP001165064"/>
    </source>
</evidence>
<comment type="caution">
    <text evidence="1">The sequence shown here is derived from an EMBL/GenBank/DDBJ whole genome shotgun (WGS) entry which is preliminary data.</text>
</comment>
<proteinExistence type="predicted"/>
<protein>
    <submittedName>
        <fullName evidence="1">Unnamed protein product</fullName>
    </submittedName>
</protein>
<name>A0ACB5SWA7_AMBMO</name>